<dbReference type="OrthoDB" id="5792673at2759"/>
<proteinExistence type="predicted"/>
<comment type="caution">
    <text evidence="1">The sequence shown here is derived from an EMBL/GenBank/DDBJ whole genome shotgun (WGS) entry which is preliminary data.</text>
</comment>
<accession>A0A0M0K3G7</accession>
<gene>
    <name evidence="1" type="ORF">Ctob_015455</name>
</gene>
<name>A0A0M0K3G7_9EUKA</name>
<dbReference type="SUPFAM" id="SSF82199">
    <property type="entry name" value="SET domain"/>
    <property type="match status" value="1"/>
</dbReference>
<sequence>MASVACNAVVVEQSAHVPRDAADAAQLRADLVHEACASGMALNDEMIELLAGRLLEAIPPPRLHFFASSAIAAGDEIMWDYGEEYWAGMEQRGRTRI</sequence>
<dbReference type="InterPro" id="IPR046341">
    <property type="entry name" value="SET_dom_sf"/>
</dbReference>
<reference evidence="2" key="1">
    <citation type="journal article" date="2015" name="PLoS Genet.">
        <title>Genome Sequence and Transcriptome Analyses of Chrysochromulina tobin: Metabolic Tools for Enhanced Algal Fitness in the Prominent Order Prymnesiales (Haptophyceae).</title>
        <authorList>
            <person name="Hovde B.T."/>
            <person name="Deodato C.R."/>
            <person name="Hunsperger H.M."/>
            <person name="Ryken S.A."/>
            <person name="Yost W."/>
            <person name="Jha R.K."/>
            <person name="Patterson J."/>
            <person name="Monnat R.J. Jr."/>
            <person name="Barlow S.B."/>
            <person name="Starkenburg S.R."/>
            <person name="Cattolico R.A."/>
        </authorList>
    </citation>
    <scope>NUCLEOTIDE SEQUENCE</scope>
    <source>
        <strain evidence="2">CCMP291</strain>
    </source>
</reference>
<dbReference type="Gene3D" id="2.170.270.10">
    <property type="entry name" value="SET domain"/>
    <property type="match status" value="1"/>
</dbReference>
<evidence type="ECO:0000313" key="1">
    <source>
        <dbReference type="EMBL" id="KOO33360.1"/>
    </source>
</evidence>
<evidence type="ECO:0008006" key="3">
    <source>
        <dbReference type="Google" id="ProtNLM"/>
    </source>
</evidence>
<dbReference type="EMBL" id="JWZX01001539">
    <property type="protein sequence ID" value="KOO33360.1"/>
    <property type="molecule type" value="Genomic_DNA"/>
</dbReference>
<dbReference type="AlphaFoldDB" id="A0A0M0K3G7"/>
<protein>
    <recommendedName>
        <fullName evidence="3">SET domain-containing protein</fullName>
    </recommendedName>
</protein>
<dbReference type="Proteomes" id="UP000037460">
    <property type="component" value="Unassembled WGS sequence"/>
</dbReference>
<evidence type="ECO:0000313" key="2">
    <source>
        <dbReference type="Proteomes" id="UP000037460"/>
    </source>
</evidence>
<organism evidence="1 2">
    <name type="scientific">Chrysochromulina tobinii</name>
    <dbReference type="NCBI Taxonomy" id="1460289"/>
    <lineage>
        <taxon>Eukaryota</taxon>
        <taxon>Haptista</taxon>
        <taxon>Haptophyta</taxon>
        <taxon>Prymnesiophyceae</taxon>
        <taxon>Prymnesiales</taxon>
        <taxon>Chrysochromulinaceae</taxon>
        <taxon>Chrysochromulina</taxon>
    </lineage>
</organism>
<keyword evidence="2" id="KW-1185">Reference proteome</keyword>